<dbReference type="Proteomes" id="UP000070299">
    <property type="component" value="Unassembled WGS sequence"/>
</dbReference>
<evidence type="ECO:0000313" key="1">
    <source>
        <dbReference type="EMBL" id="KXI28171.1"/>
    </source>
</evidence>
<dbReference type="InterPro" id="IPR038086">
    <property type="entry name" value="DUF2789_sf"/>
</dbReference>
<gene>
    <name evidence="1" type="ORF">AX660_17485</name>
</gene>
<sequence>MEHNHTALSDLFAQLGLSADQEAITEFVQKNAGLPAEIKIENAPIWTKQQAAFLRSALAEDAEWAEVIDQLNALLR</sequence>
<dbReference type="Gene3D" id="1.10.10.1130">
    <property type="entry name" value="Uncharacterised protein PF10982, DUF2789"/>
    <property type="match status" value="1"/>
</dbReference>
<accession>A0A135ZYW5</accession>
<keyword evidence="2" id="KW-1185">Reference proteome</keyword>
<proteinExistence type="predicted"/>
<evidence type="ECO:0000313" key="2">
    <source>
        <dbReference type="Proteomes" id="UP000070299"/>
    </source>
</evidence>
<dbReference type="AlphaFoldDB" id="A0A135ZYW5"/>
<dbReference type="OrthoDB" id="5828847at2"/>
<name>A0A135ZYW5_9ALTE</name>
<organism evidence="1 2">
    <name type="scientific">Paraglaciecola hydrolytica</name>
    <dbReference type="NCBI Taxonomy" id="1799789"/>
    <lineage>
        <taxon>Bacteria</taxon>
        <taxon>Pseudomonadati</taxon>
        <taxon>Pseudomonadota</taxon>
        <taxon>Gammaproteobacteria</taxon>
        <taxon>Alteromonadales</taxon>
        <taxon>Alteromonadaceae</taxon>
        <taxon>Paraglaciecola</taxon>
    </lineage>
</organism>
<dbReference type="RefSeq" id="WP_068378218.1">
    <property type="nucleotide sequence ID" value="NZ_LSNE01000007.1"/>
</dbReference>
<dbReference type="InterPro" id="IPR021250">
    <property type="entry name" value="DUF2789"/>
</dbReference>
<dbReference type="EMBL" id="LSNE01000007">
    <property type="protein sequence ID" value="KXI28171.1"/>
    <property type="molecule type" value="Genomic_DNA"/>
</dbReference>
<evidence type="ECO:0008006" key="3">
    <source>
        <dbReference type="Google" id="ProtNLM"/>
    </source>
</evidence>
<dbReference type="Pfam" id="PF10982">
    <property type="entry name" value="DUF2789"/>
    <property type="match status" value="1"/>
</dbReference>
<reference evidence="2" key="1">
    <citation type="submission" date="2016-02" db="EMBL/GenBank/DDBJ databases">
        <authorList>
            <person name="Schultz-Johansen M."/>
            <person name="Glaring M.A."/>
            <person name="Bech P.K."/>
            <person name="Stougaard P."/>
        </authorList>
    </citation>
    <scope>NUCLEOTIDE SEQUENCE [LARGE SCALE GENOMIC DNA]</scope>
    <source>
        <strain evidence="2">S66</strain>
    </source>
</reference>
<comment type="caution">
    <text evidence="1">The sequence shown here is derived from an EMBL/GenBank/DDBJ whole genome shotgun (WGS) entry which is preliminary data.</text>
</comment>
<dbReference type="STRING" id="1799789.AX660_17485"/>
<protein>
    <recommendedName>
        <fullName evidence="3">DUF2789 domain-containing protein</fullName>
    </recommendedName>
</protein>